<dbReference type="Proteomes" id="UP000053424">
    <property type="component" value="Unassembled WGS sequence"/>
</dbReference>
<feature type="region of interest" description="Disordered" evidence="1">
    <location>
        <begin position="428"/>
        <end position="467"/>
    </location>
</feature>
<feature type="compositionally biased region" description="Low complexity" evidence="1">
    <location>
        <begin position="41"/>
        <end position="65"/>
    </location>
</feature>
<evidence type="ECO:0000313" key="2">
    <source>
        <dbReference type="EMBL" id="KIM41206.1"/>
    </source>
</evidence>
<name>A0A0C3CC80_HEBCY</name>
<feature type="region of interest" description="Disordered" evidence="1">
    <location>
        <begin position="1"/>
        <end position="112"/>
    </location>
</feature>
<dbReference type="AlphaFoldDB" id="A0A0C3CC80"/>
<evidence type="ECO:0000313" key="3">
    <source>
        <dbReference type="Proteomes" id="UP000053424"/>
    </source>
</evidence>
<proteinExistence type="predicted"/>
<evidence type="ECO:0000256" key="1">
    <source>
        <dbReference type="SAM" id="MobiDB-lite"/>
    </source>
</evidence>
<feature type="compositionally biased region" description="Polar residues" evidence="1">
    <location>
        <begin position="444"/>
        <end position="457"/>
    </location>
</feature>
<dbReference type="EMBL" id="KN831780">
    <property type="protein sequence ID" value="KIM41206.1"/>
    <property type="molecule type" value="Genomic_DNA"/>
</dbReference>
<accession>A0A0C3CC80</accession>
<dbReference type="OrthoDB" id="3166447at2759"/>
<protein>
    <submittedName>
        <fullName evidence="2">Uncharacterized protein</fullName>
    </submittedName>
</protein>
<reference evidence="3" key="2">
    <citation type="submission" date="2015-01" db="EMBL/GenBank/DDBJ databases">
        <title>Evolutionary Origins and Diversification of the Mycorrhizal Mutualists.</title>
        <authorList>
            <consortium name="DOE Joint Genome Institute"/>
            <consortium name="Mycorrhizal Genomics Consortium"/>
            <person name="Kohler A."/>
            <person name="Kuo A."/>
            <person name="Nagy L.G."/>
            <person name="Floudas D."/>
            <person name="Copeland A."/>
            <person name="Barry K.W."/>
            <person name="Cichocki N."/>
            <person name="Veneault-Fourrey C."/>
            <person name="LaButti K."/>
            <person name="Lindquist E.A."/>
            <person name="Lipzen A."/>
            <person name="Lundell T."/>
            <person name="Morin E."/>
            <person name="Murat C."/>
            <person name="Riley R."/>
            <person name="Ohm R."/>
            <person name="Sun H."/>
            <person name="Tunlid A."/>
            <person name="Henrissat B."/>
            <person name="Grigoriev I.V."/>
            <person name="Hibbett D.S."/>
            <person name="Martin F."/>
        </authorList>
    </citation>
    <scope>NUCLEOTIDE SEQUENCE [LARGE SCALE GENOMIC DNA]</scope>
    <source>
        <strain evidence="3">h7</strain>
    </source>
</reference>
<keyword evidence="3" id="KW-1185">Reference proteome</keyword>
<reference evidence="2 3" key="1">
    <citation type="submission" date="2014-04" db="EMBL/GenBank/DDBJ databases">
        <authorList>
            <consortium name="DOE Joint Genome Institute"/>
            <person name="Kuo A."/>
            <person name="Gay G."/>
            <person name="Dore J."/>
            <person name="Kohler A."/>
            <person name="Nagy L.G."/>
            <person name="Floudas D."/>
            <person name="Copeland A."/>
            <person name="Barry K.W."/>
            <person name="Cichocki N."/>
            <person name="Veneault-Fourrey C."/>
            <person name="LaButti K."/>
            <person name="Lindquist E.A."/>
            <person name="Lipzen A."/>
            <person name="Lundell T."/>
            <person name="Morin E."/>
            <person name="Murat C."/>
            <person name="Sun H."/>
            <person name="Tunlid A."/>
            <person name="Henrissat B."/>
            <person name="Grigoriev I.V."/>
            <person name="Hibbett D.S."/>
            <person name="Martin F."/>
            <person name="Nordberg H.P."/>
            <person name="Cantor M.N."/>
            <person name="Hua S.X."/>
        </authorList>
    </citation>
    <scope>NUCLEOTIDE SEQUENCE [LARGE SCALE GENOMIC DNA]</scope>
    <source>
        <strain evidence="3">h7</strain>
    </source>
</reference>
<gene>
    <name evidence="2" type="ORF">M413DRAFT_445252</name>
</gene>
<organism evidence="2 3">
    <name type="scientific">Hebeloma cylindrosporum</name>
    <dbReference type="NCBI Taxonomy" id="76867"/>
    <lineage>
        <taxon>Eukaryota</taxon>
        <taxon>Fungi</taxon>
        <taxon>Dikarya</taxon>
        <taxon>Basidiomycota</taxon>
        <taxon>Agaricomycotina</taxon>
        <taxon>Agaricomycetes</taxon>
        <taxon>Agaricomycetidae</taxon>
        <taxon>Agaricales</taxon>
        <taxon>Agaricineae</taxon>
        <taxon>Hymenogastraceae</taxon>
        <taxon>Hebeloma</taxon>
    </lineage>
</organism>
<dbReference type="HOGENOM" id="CLU_045566_0_0_1"/>
<feature type="compositionally biased region" description="Low complexity" evidence="1">
    <location>
        <begin position="14"/>
        <end position="34"/>
    </location>
</feature>
<sequence length="544" mass="58601">MYASNPIHTPIGRAASPSPYGYAAPVARPVSRAPSPQPYGYAAPIPRPASRAPSPAPYSYGAPIARPISRGPSPVPPGAHPNDHHRTPSSSGFQVEKRAKSPNPYGRPPVAQPESYRDEALYIEHVSNLIAAKDLQFAVTGRIPLDPADLVLFFRSKTGISYSLDFPIDVGYNMPPTLEVLIAACRPHQRLDYGAYSEREGLFYPHSLPATTSLEISNYPVLDAVRSALFPVLPPGQYLTAVRDGLDIVDEGHRITRHSPAQAHNDKRVATIIVTLPVRFRGGAIIVTHPNGLVEKFAGGGGKNSDIDWVAFRGESEYEVEQVQKGILMSLSYAVYIKSFGPSTPSADTLITPSDQFFDLSVGFSLNYDYNINPAEAQANALVPHLKGADALIYDAFKFHKLVPELHWTAGGFVWAKDQTLEFFGEDLGAGGNPSASPGARHSPNLSRPYSNPSRGPTGSVPPVRGAFGTYPGDPHYGVAADEGDAIRARVQASGAVSLQDANITVLRDARNPTPSVGRERVYFVSNGDLEKLVVNALIVVYIP</sequence>